<feature type="domain" description="CCHC-type" evidence="4">
    <location>
        <begin position="251"/>
        <end position="265"/>
    </location>
</feature>
<keyword evidence="2" id="KW-0479">Metal-binding</keyword>
<evidence type="ECO:0000313" key="5">
    <source>
        <dbReference type="EMBL" id="KAF5386460.1"/>
    </source>
</evidence>
<evidence type="ECO:0000259" key="4">
    <source>
        <dbReference type="PROSITE" id="PS50158"/>
    </source>
</evidence>
<gene>
    <name evidence="5" type="ORF">D9757_005922</name>
</gene>
<feature type="region of interest" description="Disordered" evidence="3">
    <location>
        <begin position="263"/>
        <end position="347"/>
    </location>
</feature>
<keyword evidence="1" id="KW-0507">mRNA processing</keyword>
<dbReference type="SUPFAM" id="SSF57756">
    <property type="entry name" value="Retrovirus zinc finger-like domains"/>
    <property type="match status" value="1"/>
</dbReference>
<reference evidence="5 6" key="1">
    <citation type="journal article" date="2020" name="ISME J.">
        <title>Uncovering the hidden diversity of litter-decomposition mechanisms in mushroom-forming fungi.</title>
        <authorList>
            <person name="Floudas D."/>
            <person name="Bentzer J."/>
            <person name="Ahren D."/>
            <person name="Johansson T."/>
            <person name="Persson P."/>
            <person name="Tunlid A."/>
        </authorList>
    </citation>
    <scope>NUCLEOTIDE SEQUENCE [LARGE SCALE GENOMIC DNA]</scope>
    <source>
        <strain evidence="5 6">CBS 406.79</strain>
    </source>
</reference>
<evidence type="ECO:0000313" key="6">
    <source>
        <dbReference type="Proteomes" id="UP000518752"/>
    </source>
</evidence>
<keyword evidence="6" id="KW-1185">Reference proteome</keyword>
<sequence length="546" mass="60535">MTLYPYDRSLVTAPRFPEAKQLVGENNWREYKREVLLAVQSRGLMGYIEGNINQPTPPYSFVTTTPTVIYSTTPLPEEWIARNAIAVSTIVTNIVDPVGLGVDESKSADLIWKHLIDKFEQRNEQRIHLADSALRKYSYDTETSMEEHERKMRNLLKTLHNCGGTCTDEQFRLIVLASLPKEWKPEVRNVPGKDSESVFTFLHALYLEKKEEVDEEERDLKKVKALMAKHPDVSAAAVHSTSPARSSNDGKCFNCGKPGHSKARCWAKGGGQEGKTPKWWRPKSDEPSAKASSADVQANTIETDPDPSELYVLAAQTLKTDREDTEGTSHIRQTPLHSPDTSLPRQIPPVLGVEDSQAVRGSGDVYSDLPVKFELKYATECTACQANSTSSESRTRTFIDSGASEHCWAERNDFVSFREIQDAYGSSAIAGDAGKFKIHGSGTVEFDTFSGGKRRTIRLEGVRYTPSFGHNLISLSALDRRGFVGNWGRGTLNVGKDNGTVILEGVGKGRMYETTSPCGDTPNPTHGESEIGRRITDSIEKSAWDV</sequence>
<dbReference type="Proteomes" id="UP000518752">
    <property type="component" value="Unassembled WGS sequence"/>
</dbReference>
<evidence type="ECO:0000256" key="1">
    <source>
        <dbReference type="ARBA" id="ARBA00022664"/>
    </source>
</evidence>
<evidence type="ECO:0000256" key="2">
    <source>
        <dbReference type="PROSITE-ProRule" id="PRU00047"/>
    </source>
</evidence>
<proteinExistence type="predicted"/>
<dbReference type="InterPro" id="IPR054722">
    <property type="entry name" value="PolX-like_BBD"/>
</dbReference>
<dbReference type="PANTHER" id="PTHR47481:SF7">
    <property type="entry name" value="CCHC-TYPE DOMAIN-CONTAINING PROTEIN"/>
    <property type="match status" value="1"/>
</dbReference>
<dbReference type="InterPro" id="IPR036875">
    <property type="entry name" value="Znf_CCHC_sf"/>
</dbReference>
<dbReference type="GO" id="GO:0003676">
    <property type="term" value="F:nucleic acid binding"/>
    <property type="evidence" value="ECO:0007669"/>
    <property type="project" value="InterPro"/>
</dbReference>
<name>A0A8H5HNW4_9AGAR</name>
<comment type="caution">
    <text evidence="5">The sequence shown here is derived from an EMBL/GenBank/DDBJ whole genome shotgun (WGS) entry which is preliminary data.</text>
</comment>
<accession>A0A8H5HNW4</accession>
<feature type="compositionally biased region" description="Basic and acidic residues" evidence="3">
    <location>
        <begin position="319"/>
        <end position="329"/>
    </location>
</feature>
<dbReference type="InterPro" id="IPR001878">
    <property type="entry name" value="Znf_CCHC"/>
</dbReference>
<dbReference type="PANTHER" id="PTHR47481">
    <property type="match status" value="1"/>
</dbReference>
<dbReference type="GO" id="GO:0008270">
    <property type="term" value="F:zinc ion binding"/>
    <property type="evidence" value="ECO:0007669"/>
    <property type="project" value="UniProtKB-KW"/>
</dbReference>
<dbReference type="SMART" id="SM00343">
    <property type="entry name" value="ZnF_C2HC"/>
    <property type="match status" value="1"/>
</dbReference>
<feature type="compositionally biased region" description="Polar residues" evidence="3">
    <location>
        <begin position="330"/>
        <end position="344"/>
    </location>
</feature>
<evidence type="ECO:0000256" key="3">
    <source>
        <dbReference type="SAM" id="MobiDB-lite"/>
    </source>
</evidence>
<dbReference type="PROSITE" id="PS50158">
    <property type="entry name" value="ZF_CCHC"/>
    <property type="match status" value="1"/>
</dbReference>
<feature type="compositionally biased region" description="Polar residues" evidence="3">
    <location>
        <begin position="290"/>
        <end position="302"/>
    </location>
</feature>
<dbReference type="GO" id="GO:0006397">
    <property type="term" value="P:mRNA processing"/>
    <property type="evidence" value="ECO:0007669"/>
    <property type="project" value="UniProtKB-KW"/>
</dbReference>
<dbReference type="Pfam" id="PF22936">
    <property type="entry name" value="Pol_BBD"/>
    <property type="match status" value="1"/>
</dbReference>
<protein>
    <recommendedName>
        <fullName evidence="4">CCHC-type domain-containing protein</fullName>
    </recommendedName>
</protein>
<keyword evidence="2" id="KW-0862">Zinc</keyword>
<dbReference type="AlphaFoldDB" id="A0A8H5HNW4"/>
<keyword evidence="2" id="KW-0863">Zinc-finger</keyword>
<dbReference type="Pfam" id="PF14223">
    <property type="entry name" value="Retrotran_gag_2"/>
    <property type="match status" value="1"/>
</dbReference>
<dbReference type="EMBL" id="JAACJN010000035">
    <property type="protein sequence ID" value="KAF5386460.1"/>
    <property type="molecule type" value="Genomic_DNA"/>
</dbReference>
<dbReference type="OrthoDB" id="3054003at2759"/>
<organism evidence="5 6">
    <name type="scientific">Collybiopsis confluens</name>
    <dbReference type="NCBI Taxonomy" id="2823264"/>
    <lineage>
        <taxon>Eukaryota</taxon>
        <taxon>Fungi</taxon>
        <taxon>Dikarya</taxon>
        <taxon>Basidiomycota</taxon>
        <taxon>Agaricomycotina</taxon>
        <taxon>Agaricomycetes</taxon>
        <taxon>Agaricomycetidae</taxon>
        <taxon>Agaricales</taxon>
        <taxon>Marasmiineae</taxon>
        <taxon>Omphalotaceae</taxon>
        <taxon>Collybiopsis</taxon>
    </lineage>
</organism>